<dbReference type="Pfam" id="PF00847">
    <property type="entry name" value="AP2"/>
    <property type="match status" value="1"/>
</dbReference>
<comment type="subcellular location">
    <subcellularLocation>
        <location evidence="1">Nucleus</location>
    </subcellularLocation>
</comment>
<protein>
    <recommendedName>
        <fullName evidence="7">AP2/ERF domain-containing protein</fullName>
    </recommendedName>
</protein>
<dbReference type="InterPro" id="IPR001471">
    <property type="entry name" value="AP2/ERF_dom"/>
</dbReference>
<keyword evidence="2" id="KW-0611">Plant defense</keyword>
<evidence type="ECO:0000313" key="9">
    <source>
        <dbReference type="Proteomes" id="UP000428333"/>
    </source>
</evidence>
<evidence type="ECO:0000256" key="1">
    <source>
        <dbReference type="ARBA" id="ARBA00004123"/>
    </source>
</evidence>
<keyword evidence="3" id="KW-0805">Transcription regulation</keyword>
<dbReference type="GO" id="GO:0003677">
    <property type="term" value="F:DNA binding"/>
    <property type="evidence" value="ECO:0007669"/>
    <property type="project" value="UniProtKB-KW"/>
</dbReference>
<dbReference type="GO" id="GO:0003700">
    <property type="term" value="F:DNA-binding transcription factor activity"/>
    <property type="evidence" value="ECO:0007669"/>
    <property type="project" value="InterPro"/>
</dbReference>
<name>A0A6A4MDL5_9ERIC</name>
<dbReference type="PANTHER" id="PTHR31194">
    <property type="entry name" value="SHN SHINE , DNA BINDING / TRANSCRIPTION FACTOR"/>
    <property type="match status" value="1"/>
</dbReference>
<evidence type="ECO:0000256" key="2">
    <source>
        <dbReference type="ARBA" id="ARBA00022821"/>
    </source>
</evidence>
<feature type="non-terminal residue" evidence="8">
    <location>
        <position position="1"/>
    </location>
</feature>
<dbReference type="AlphaFoldDB" id="A0A6A4MDL5"/>
<gene>
    <name evidence="8" type="ORF">C3L33_00383</name>
</gene>
<dbReference type="EMBL" id="QEFC01000015">
    <property type="protein sequence ID" value="KAE9467710.1"/>
    <property type="molecule type" value="Genomic_DNA"/>
</dbReference>
<dbReference type="InterPro" id="IPR036955">
    <property type="entry name" value="AP2/ERF_dom_sf"/>
</dbReference>
<dbReference type="Proteomes" id="UP000428333">
    <property type="component" value="Linkage Group LG01"/>
</dbReference>
<dbReference type="Gene3D" id="3.30.730.10">
    <property type="entry name" value="AP2/ERF domain"/>
    <property type="match status" value="1"/>
</dbReference>
<dbReference type="PANTHER" id="PTHR31194:SF219">
    <property type="entry name" value="AP2_ERF DOMAIN-CONTAINING PROTEIN"/>
    <property type="match status" value="1"/>
</dbReference>
<dbReference type="SUPFAM" id="SSF54171">
    <property type="entry name" value="DNA-binding domain"/>
    <property type="match status" value="1"/>
</dbReference>
<dbReference type="SMART" id="SM00380">
    <property type="entry name" value="AP2"/>
    <property type="match status" value="1"/>
</dbReference>
<sequence length="170" mass="19060">MARPQQRYRGVRQRHWGSWVSEIRHPILKTRVWLGTFETAEDAARAYDEAARLMCGPRARTNFPSNSNDKILSATLTAKLQRCQMTSLQMAKKTATKTPHEAQSPHGAKEEGEMGAGLTTVSWPGCVGKECQVESDQQQIFKPLEDDHIEQMIEELLDCGSMELCSVVPS</sequence>
<dbReference type="PRINTS" id="PR00367">
    <property type="entry name" value="ETHRSPELEMNT"/>
</dbReference>
<keyword evidence="5" id="KW-0804">Transcription</keyword>
<organism evidence="8 9">
    <name type="scientific">Rhododendron williamsianum</name>
    <dbReference type="NCBI Taxonomy" id="262921"/>
    <lineage>
        <taxon>Eukaryota</taxon>
        <taxon>Viridiplantae</taxon>
        <taxon>Streptophyta</taxon>
        <taxon>Embryophyta</taxon>
        <taxon>Tracheophyta</taxon>
        <taxon>Spermatophyta</taxon>
        <taxon>Magnoliopsida</taxon>
        <taxon>eudicotyledons</taxon>
        <taxon>Gunneridae</taxon>
        <taxon>Pentapetalae</taxon>
        <taxon>asterids</taxon>
        <taxon>Ericales</taxon>
        <taxon>Ericaceae</taxon>
        <taxon>Ericoideae</taxon>
        <taxon>Rhodoreae</taxon>
        <taxon>Rhododendron</taxon>
    </lineage>
</organism>
<evidence type="ECO:0000256" key="4">
    <source>
        <dbReference type="ARBA" id="ARBA00023125"/>
    </source>
</evidence>
<dbReference type="OrthoDB" id="1920676at2759"/>
<evidence type="ECO:0000256" key="5">
    <source>
        <dbReference type="ARBA" id="ARBA00023163"/>
    </source>
</evidence>
<evidence type="ECO:0000256" key="6">
    <source>
        <dbReference type="ARBA" id="ARBA00023242"/>
    </source>
</evidence>
<evidence type="ECO:0000256" key="3">
    <source>
        <dbReference type="ARBA" id="ARBA00023015"/>
    </source>
</evidence>
<keyword evidence="4" id="KW-0238">DNA-binding</keyword>
<dbReference type="InterPro" id="IPR050913">
    <property type="entry name" value="AP2/ERF_ERF"/>
</dbReference>
<evidence type="ECO:0000313" key="8">
    <source>
        <dbReference type="EMBL" id="KAE9467710.1"/>
    </source>
</evidence>
<dbReference type="PROSITE" id="PS51032">
    <property type="entry name" value="AP2_ERF"/>
    <property type="match status" value="1"/>
</dbReference>
<proteinExistence type="predicted"/>
<feature type="domain" description="AP2/ERF" evidence="7">
    <location>
        <begin position="7"/>
        <end position="64"/>
    </location>
</feature>
<reference evidence="8 9" key="1">
    <citation type="journal article" date="2019" name="Genome Biol. Evol.">
        <title>The Rhododendron genome and chromosomal organization provide insight into shared whole-genome duplications across the heath family (Ericaceae).</title>
        <authorList>
            <person name="Soza V.L."/>
            <person name="Lindsley D."/>
            <person name="Waalkes A."/>
            <person name="Ramage E."/>
            <person name="Patwardhan R.P."/>
            <person name="Burton J.N."/>
            <person name="Adey A."/>
            <person name="Kumar A."/>
            <person name="Qiu R."/>
            <person name="Shendure J."/>
            <person name="Hall B."/>
        </authorList>
    </citation>
    <scope>NUCLEOTIDE SEQUENCE [LARGE SCALE GENOMIC DNA]</scope>
    <source>
        <strain evidence="8">RSF 1966-606</strain>
    </source>
</reference>
<dbReference type="GO" id="GO:0005634">
    <property type="term" value="C:nucleus"/>
    <property type="evidence" value="ECO:0007669"/>
    <property type="project" value="UniProtKB-SubCell"/>
</dbReference>
<dbReference type="InterPro" id="IPR016177">
    <property type="entry name" value="DNA-bd_dom_sf"/>
</dbReference>
<comment type="caution">
    <text evidence="8">The sequence shown here is derived from an EMBL/GenBank/DDBJ whole genome shotgun (WGS) entry which is preliminary data.</text>
</comment>
<keyword evidence="9" id="KW-1185">Reference proteome</keyword>
<keyword evidence="6" id="KW-0539">Nucleus</keyword>
<dbReference type="GO" id="GO:0006952">
    <property type="term" value="P:defense response"/>
    <property type="evidence" value="ECO:0007669"/>
    <property type="project" value="UniProtKB-KW"/>
</dbReference>
<dbReference type="CDD" id="cd00018">
    <property type="entry name" value="AP2"/>
    <property type="match status" value="1"/>
</dbReference>
<dbReference type="FunFam" id="3.30.730.10:FF:000001">
    <property type="entry name" value="Ethylene-responsive transcription factor 2"/>
    <property type="match status" value="1"/>
</dbReference>
<evidence type="ECO:0000259" key="7">
    <source>
        <dbReference type="PROSITE" id="PS51032"/>
    </source>
</evidence>
<accession>A0A6A4MDL5</accession>